<keyword evidence="2" id="KW-1185">Reference proteome</keyword>
<name>A0A192YAB1_9CAUD</name>
<evidence type="ECO:0000313" key="2">
    <source>
        <dbReference type="Proteomes" id="UP000203816"/>
    </source>
</evidence>
<dbReference type="EMBL" id="KX078569">
    <property type="protein sequence ID" value="ANM46482.1"/>
    <property type="molecule type" value="Genomic_DNA"/>
</dbReference>
<dbReference type="Proteomes" id="UP000203816">
    <property type="component" value="Segment"/>
</dbReference>
<protein>
    <submittedName>
        <fullName evidence="1">Uncharacterized protein</fullName>
    </submittedName>
</protein>
<evidence type="ECO:0000313" key="1">
    <source>
        <dbReference type="EMBL" id="ANM46482.1"/>
    </source>
</evidence>
<sequence length="182" mass="21054">MKPFKFKLNDKVKLKETSEFVNGANNNPIDTIGTVIEVRDTSLFRLHLVVKWPNGQENVYDHKDLYPASGSLKVLYMIGYEDEIDNKRVFATEEEAIANSQYIELDSNKSVTKEVNYFNKKMYVPENTKYIAMDNSGTIYAYTKKPYIIDDRSLWSSNDYYVFIGEAASTNVDWKKSLRQVA</sequence>
<organism evidence="1 2">
    <name type="scientific">Morganella phage vB_MmoM_MP1</name>
    <dbReference type="NCBI Taxonomy" id="1852628"/>
    <lineage>
        <taxon>Viruses</taxon>
        <taxon>Duplodnaviria</taxon>
        <taxon>Heunggongvirae</taxon>
        <taxon>Uroviricota</taxon>
        <taxon>Caudoviricetes</taxon>
        <taxon>Pantevenvirales</taxon>
        <taxon>Straboviridae</taxon>
        <taxon>Gualtarvirus</taxon>
        <taxon>Gualtarvirus mp1</taxon>
    </lineage>
</organism>
<dbReference type="GeneID" id="29059306"/>
<proteinExistence type="predicted"/>
<reference evidence="1 2" key="1">
    <citation type="submission" date="2016-04" db="EMBL/GenBank/DDBJ databases">
        <title>Comparative genomics of Morganella phages MP1 and MP2 define new clades among the T4 and T7-like Viruses.</title>
        <authorList>
            <person name="Pinto G."/>
            <person name="Oliveira A."/>
            <person name="Malgorzata L."/>
            <person name="Kropinski A."/>
            <person name="Azeredo J."/>
        </authorList>
    </citation>
    <scope>NUCLEOTIDE SEQUENCE [LARGE SCALE GENOMIC DNA]</scope>
</reference>
<gene>
    <name evidence="1" type="ORF">MP1_gp0017</name>
</gene>
<accession>A0A192YAB1</accession>
<dbReference type="RefSeq" id="YP_009279874.1">
    <property type="nucleotide sequence ID" value="NC_031020.1"/>
</dbReference>
<dbReference type="KEGG" id="vg:29059306"/>